<evidence type="ECO:0008006" key="8">
    <source>
        <dbReference type="Google" id="ProtNLM"/>
    </source>
</evidence>
<keyword evidence="2" id="KW-0175">Coiled coil</keyword>
<dbReference type="InterPro" id="IPR000330">
    <property type="entry name" value="SNF2_N"/>
</dbReference>
<dbReference type="AlphaFoldDB" id="A0A8J2X436"/>
<protein>
    <recommendedName>
        <fullName evidence="8">Helicase ATP-binding domain-containing protein</fullName>
    </recommendedName>
</protein>
<dbReference type="GO" id="GO:0031297">
    <property type="term" value="P:replication fork processing"/>
    <property type="evidence" value="ECO:0007669"/>
    <property type="project" value="TreeGrafter"/>
</dbReference>
<feature type="compositionally biased region" description="Basic and acidic residues" evidence="3">
    <location>
        <begin position="677"/>
        <end position="687"/>
    </location>
</feature>
<keyword evidence="1" id="KW-0378">Hydrolase</keyword>
<dbReference type="InterPro" id="IPR027417">
    <property type="entry name" value="P-loop_NTPase"/>
</dbReference>
<dbReference type="EMBL" id="CAKKNE010000006">
    <property type="protein sequence ID" value="CAH0380296.1"/>
    <property type="molecule type" value="Genomic_DNA"/>
</dbReference>
<evidence type="ECO:0000313" key="6">
    <source>
        <dbReference type="EMBL" id="CAH0380296.1"/>
    </source>
</evidence>
<keyword evidence="7" id="KW-1185">Reference proteome</keyword>
<dbReference type="GO" id="GO:0043596">
    <property type="term" value="C:nuclear replication fork"/>
    <property type="evidence" value="ECO:0007669"/>
    <property type="project" value="TreeGrafter"/>
</dbReference>
<evidence type="ECO:0000256" key="1">
    <source>
        <dbReference type="ARBA" id="ARBA00022801"/>
    </source>
</evidence>
<dbReference type="GO" id="GO:0006281">
    <property type="term" value="P:DNA repair"/>
    <property type="evidence" value="ECO:0007669"/>
    <property type="project" value="TreeGrafter"/>
</dbReference>
<gene>
    <name evidence="6" type="ORF">PECAL_6P19380</name>
</gene>
<dbReference type="Gene3D" id="3.40.50.300">
    <property type="entry name" value="P-loop containing nucleotide triphosphate hydrolases"/>
    <property type="match status" value="1"/>
</dbReference>
<accession>A0A8J2X436</accession>
<feature type="region of interest" description="Disordered" evidence="3">
    <location>
        <begin position="160"/>
        <end position="183"/>
    </location>
</feature>
<dbReference type="Pfam" id="PF00176">
    <property type="entry name" value="SNF2-rel_dom"/>
    <property type="match status" value="1"/>
</dbReference>
<dbReference type="GO" id="GO:0005524">
    <property type="term" value="F:ATP binding"/>
    <property type="evidence" value="ECO:0007669"/>
    <property type="project" value="InterPro"/>
</dbReference>
<dbReference type="CDD" id="cd18010">
    <property type="entry name" value="DEXHc_HARP_SMARCAL1"/>
    <property type="match status" value="1"/>
</dbReference>
<dbReference type="SUPFAM" id="SSF52540">
    <property type="entry name" value="P-loop containing nucleoside triphosphate hydrolases"/>
    <property type="match status" value="2"/>
</dbReference>
<feature type="domain" description="Helicase C-terminal" evidence="5">
    <location>
        <begin position="527"/>
        <end position="684"/>
    </location>
</feature>
<feature type="region of interest" description="Disordered" evidence="3">
    <location>
        <begin position="677"/>
        <end position="766"/>
    </location>
</feature>
<dbReference type="InterPro" id="IPR049730">
    <property type="entry name" value="SNF2/RAD54-like_C"/>
</dbReference>
<dbReference type="Pfam" id="PF00271">
    <property type="entry name" value="Helicase_C"/>
    <property type="match status" value="1"/>
</dbReference>
<dbReference type="SMART" id="SM00487">
    <property type="entry name" value="DEXDc"/>
    <property type="match status" value="1"/>
</dbReference>
<comment type="caution">
    <text evidence="6">The sequence shown here is derived from an EMBL/GenBank/DDBJ whole genome shotgun (WGS) entry which is preliminary data.</text>
</comment>
<feature type="compositionally biased region" description="Basic and acidic residues" evidence="3">
    <location>
        <begin position="168"/>
        <end position="179"/>
    </location>
</feature>
<dbReference type="PANTHER" id="PTHR45766:SF6">
    <property type="entry name" value="SWI_SNF-RELATED MATRIX-ASSOCIATED ACTIN-DEPENDENT REGULATOR OF CHROMATIN SUBFAMILY A-LIKE PROTEIN 1"/>
    <property type="match status" value="1"/>
</dbReference>
<dbReference type="InterPro" id="IPR014001">
    <property type="entry name" value="Helicase_ATP-bd"/>
</dbReference>
<organism evidence="6 7">
    <name type="scientific">Pelagomonas calceolata</name>
    <dbReference type="NCBI Taxonomy" id="35677"/>
    <lineage>
        <taxon>Eukaryota</taxon>
        <taxon>Sar</taxon>
        <taxon>Stramenopiles</taxon>
        <taxon>Ochrophyta</taxon>
        <taxon>Pelagophyceae</taxon>
        <taxon>Pelagomonadales</taxon>
        <taxon>Pelagomonadaceae</taxon>
        <taxon>Pelagomonas</taxon>
    </lineage>
</organism>
<reference evidence="6" key="1">
    <citation type="submission" date="2021-11" db="EMBL/GenBank/DDBJ databases">
        <authorList>
            <consortium name="Genoscope - CEA"/>
            <person name="William W."/>
        </authorList>
    </citation>
    <scope>NUCLEOTIDE SEQUENCE</scope>
</reference>
<dbReference type="Proteomes" id="UP000789595">
    <property type="component" value="Unassembled WGS sequence"/>
</dbReference>
<feature type="coiled-coil region" evidence="2">
    <location>
        <begin position="442"/>
        <end position="469"/>
    </location>
</feature>
<dbReference type="SMART" id="SM00490">
    <property type="entry name" value="HELICc"/>
    <property type="match status" value="1"/>
</dbReference>
<evidence type="ECO:0000259" key="5">
    <source>
        <dbReference type="PROSITE" id="PS51194"/>
    </source>
</evidence>
<dbReference type="OrthoDB" id="2801544at2759"/>
<feature type="compositionally biased region" description="Acidic residues" evidence="3">
    <location>
        <begin position="688"/>
        <end position="723"/>
    </location>
</feature>
<dbReference type="PANTHER" id="PTHR45766">
    <property type="entry name" value="DNA ANNEALING HELICASE AND ENDONUCLEASE ZRANB3 FAMILY MEMBER"/>
    <property type="match status" value="1"/>
</dbReference>
<dbReference type="GO" id="GO:0016787">
    <property type="term" value="F:hydrolase activity"/>
    <property type="evidence" value="ECO:0007669"/>
    <property type="project" value="UniProtKB-KW"/>
</dbReference>
<sequence length="766" mass="85828">MAANVIDLALSDDENEQPQQPVVAPQRSTANILQLALARAGGAQFRQPQQARQQVLQQARQALYGAPGFGSMQSSYQFENVVLAVADASHFRITSDSRMPSSVNQVANATPEATWEDDCWKVPLDKYQTTVYALTQAGVRFEPIPTQVLSALSAADDSNNDWQAGNSRMDEEGYAKGDQDDADAVSDVPRSVWRALAPFQRYGVSWIVKNNGRALLADEPGLGKTIQAIGAATAYYHEWPLLVVCPSSARFHWEHEFRTWLPDEDYIPAGESGVLVVTSQAMAEFIGEAMIVIVSYDLAHRDTVCDALYKMRPNVVICDESHYLKNGKARRTQKLLPLLTGAKRAILMSGTPALSRPNEIFTQLKAIDQDKWNDPHLFSKRYCQSRRVKEGDTYTHASNIEELHTLLTASIMLRRIKANILKQLPKKKRLTRTVAVEDKTVAAELRADLEEFRERASELAELSADARRLKRKRPRAASFVEEEKTQENAVIDIEAQQRREMAQQKKALLMSLFRRTGPAKLPAAELRIKELLSDEAGEKILVFGHHRTVLDYLSKGILRTVPHIVINGSTAPRDRQALATKFQTDPRVRVAVLGITAAGVALTLTAASRVIFTELYWTPAALLQAEDRSHRIGQTAEVKVEYLLAPDTVDDLLWPLVHHKMKLLGELFDNDREQGLETAERKKKQEELSEEEDEEHRFSEDEEGDDLILDDELEALDREDEDAKDIARVNEDEDGRVSPPPPPAPVVQRQASDSQAALFDDDNFVF</sequence>
<dbReference type="Gene3D" id="3.40.50.10810">
    <property type="entry name" value="Tandem AAA-ATPase domain"/>
    <property type="match status" value="1"/>
</dbReference>
<dbReference type="PROSITE" id="PS51192">
    <property type="entry name" value="HELICASE_ATP_BIND_1"/>
    <property type="match status" value="1"/>
</dbReference>
<feature type="domain" description="Helicase ATP-binding" evidence="4">
    <location>
        <begin position="205"/>
        <end position="370"/>
    </location>
</feature>
<evidence type="ECO:0000256" key="3">
    <source>
        <dbReference type="SAM" id="MobiDB-lite"/>
    </source>
</evidence>
<name>A0A8J2X436_9STRA</name>
<dbReference type="InterPro" id="IPR001650">
    <property type="entry name" value="Helicase_C-like"/>
</dbReference>
<dbReference type="PROSITE" id="PS51194">
    <property type="entry name" value="HELICASE_CTER"/>
    <property type="match status" value="1"/>
</dbReference>
<proteinExistence type="predicted"/>
<dbReference type="InterPro" id="IPR038718">
    <property type="entry name" value="SNF2-like_sf"/>
</dbReference>
<evidence type="ECO:0000259" key="4">
    <source>
        <dbReference type="PROSITE" id="PS51192"/>
    </source>
</evidence>
<evidence type="ECO:0000313" key="7">
    <source>
        <dbReference type="Proteomes" id="UP000789595"/>
    </source>
</evidence>
<evidence type="ECO:0000256" key="2">
    <source>
        <dbReference type="SAM" id="Coils"/>
    </source>
</evidence>
<dbReference type="CDD" id="cd18793">
    <property type="entry name" value="SF2_C_SNF"/>
    <property type="match status" value="1"/>
</dbReference>